<feature type="region of interest" description="Disordered" evidence="1">
    <location>
        <begin position="203"/>
        <end position="226"/>
    </location>
</feature>
<keyword evidence="4" id="KW-1185">Reference proteome</keyword>
<gene>
    <name evidence="3" type="ORF">M9Y10_033706</name>
</gene>
<reference evidence="3 4" key="1">
    <citation type="submission" date="2024-04" db="EMBL/GenBank/DDBJ databases">
        <title>Tritrichomonas musculus Genome.</title>
        <authorList>
            <person name="Alves-Ferreira E."/>
            <person name="Grigg M."/>
            <person name="Lorenzi H."/>
            <person name="Galac M."/>
        </authorList>
    </citation>
    <scope>NUCLEOTIDE SEQUENCE [LARGE SCALE GENOMIC DNA]</scope>
    <source>
        <strain evidence="3 4">EAF2021</strain>
    </source>
</reference>
<organism evidence="3 4">
    <name type="scientific">Tritrichomonas musculus</name>
    <dbReference type="NCBI Taxonomy" id="1915356"/>
    <lineage>
        <taxon>Eukaryota</taxon>
        <taxon>Metamonada</taxon>
        <taxon>Parabasalia</taxon>
        <taxon>Tritrichomonadida</taxon>
        <taxon>Tritrichomonadidae</taxon>
        <taxon>Tritrichomonas</taxon>
    </lineage>
</organism>
<proteinExistence type="predicted"/>
<accession>A0ABR2KG38</accession>
<sequence length="272" mass="30725">MEKNEDIYETLRNQKNNFFNSLKIIKSMFFFWLSSALAVDAKTLLVGKWSAYPGSAHSYAPQLKYTFAFYDDPFDERRYATAWTSNKMPTNDNVDKAAFAGDVKIFFQSNDRGLYVAGDDRHWYPFVFQSQGNGKVCNITFKNGRKFGVYLINDKLIEVTAVLPNGTIEHQYLCFAGGADVNTTAAGHYAQQLHQPPEVAQVEFDDDDDDDEDDDDHKEKKNVQQGQIPVQQQVIPQAQSISPAALILVLGTFCVLQVFLCSCFFCVRSLSS</sequence>
<keyword evidence="2" id="KW-0812">Transmembrane</keyword>
<dbReference type="EMBL" id="JAPFFF010000005">
    <property type="protein sequence ID" value="KAK8888965.1"/>
    <property type="molecule type" value="Genomic_DNA"/>
</dbReference>
<name>A0ABR2KG38_9EUKA</name>
<evidence type="ECO:0000256" key="1">
    <source>
        <dbReference type="SAM" id="MobiDB-lite"/>
    </source>
</evidence>
<keyword evidence="2" id="KW-0472">Membrane</keyword>
<evidence type="ECO:0000256" key="2">
    <source>
        <dbReference type="SAM" id="Phobius"/>
    </source>
</evidence>
<comment type="caution">
    <text evidence="3">The sequence shown here is derived from an EMBL/GenBank/DDBJ whole genome shotgun (WGS) entry which is preliminary data.</text>
</comment>
<dbReference type="Proteomes" id="UP001470230">
    <property type="component" value="Unassembled WGS sequence"/>
</dbReference>
<evidence type="ECO:0000313" key="4">
    <source>
        <dbReference type="Proteomes" id="UP001470230"/>
    </source>
</evidence>
<protein>
    <submittedName>
        <fullName evidence="3">Uncharacterized protein</fullName>
    </submittedName>
</protein>
<feature type="transmembrane region" description="Helical" evidence="2">
    <location>
        <begin position="244"/>
        <end position="267"/>
    </location>
</feature>
<feature type="compositionally biased region" description="Acidic residues" evidence="1">
    <location>
        <begin position="203"/>
        <end position="216"/>
    </location>
</feature>
<evidence type="ECO:0000313" key="3">
    <source>
        <dbReference type="EMBL" id="KAK8888965.1"/>
    </source>
</evidence>
<keyword evidence="2" id="KW-1133">Transmembrane helix</keyword>